<dbReference type="InterPro" id="IPR027417">
    <property type="entry name" value="P-loop_NTPase"/>
</dbReference>
<dbReference type="InterPro" id="IPR019734">
    <property type="entry name" value="TPR_rpt"/>
</dbReference>
<evidence type="ECO:0000256" key="2">
    <source>
        <dbReference type="ARBA" id="ARBA00022840"/>
    </source>
</evidence>
<dbReference type="InterPro" id="IPR011990">
    <property type="entry name" value="TPR-like_helical_dom_sf"/>
</dbReference>
<dbReference type="STRING" id="469383.Cwoe_0403"/>
<gene>
    <name evidence="4" type="ordered locus">Cwoe_0403</name>
</gene>
<evidence type="ECO:0000313" key="5">
    <source>
        <dbReference type="Proteomes" id="UP000008229"/>
    </source>
</evidence>
<dbReference type="PRINTS" id="PR00038">
    <property type="entry name" value="HTHLUXR"/>
</dbReference>
<keyword evidence="5" id="KW-1185">Reference proteome</keyword>
<accession>D3F768</accession>
<dbReference type="Gene3D" id="1.10.10.10">
    <property type="entry name" value="Winged helix-like DNA-binding domain superfamily/Winged helix DNA-binding domain"/>
    <property type="match status" value="1"/>
</dbReference>
<dbReference type="GO" id="GO:0005737">
    <property type="term" value="C:cytoplasm"/>
    <property type="evidence" value="ECO:0007669"/>
    <property type="project" value="TreeGrafter"/>
</dbReference>
<dbReference type="Pfam" id="PF00196">
    <property type="entry name" value="GerE"/>
    <property type="match status" value="1"/>
</dbReference>
<dbReference type="eggNOG" id="COG0457">
    <property type="taxonomic scope" value="Bacteria"/>
</dbReference>
<dbReference type="SUPFAM" id="SSF48452">
    <property type="entry name" value="TPR-like"/>
    <property type="match status" value="2"/>
</dbReference>
<proteinExistence type="predicted"/>
<dbReference type="Pfam" id="PF13191">
    <property type="entry name" value="AAA_16"/>
    <property type="match status" value="1"/>
</dbReference>
<dbReference type="SUPFAM" id="SSF52540">
    <property type="entry name" value="P-loop containing nucleoside triphosphate hydrolases"/>
    <property type="match status" value="1"/>
</dbReference>
<dbReference type="GO" id="GO:0003677">
    <property type="term" value="F:DNA binding"/>
    <property type="evidence" value="ECO:0007669"/>
    <property type="project" value="InterPro"/>
</dbReference>
<feature type="domain" description="HTH luxR-type" evidence="3">
    <location>
        <begin position="914"/>
        <end position="979"/>
    </location>
</feature>
<dbReference type="eggNOG" id="COG2197">
    <property type="taxonomic scope" value="Bacteria"/>
</dbReference>
<sequence>MPERVSAERFVGRADELTALDADSGLVLIAGDAGVGKSRLVGELERRARAAGKLVLVGECVELAEGELPYAAIVSALRPVLRQGEALDALSAGERRELAPLWPELGQLGGAAVDAAPASTGARQGRVFALLLALLVRLAEERPVVFVIEDLHWADRSTRDFLAFLVRAARGERLALVATFRAEDLHRDHPLRPFAAELARVRGVRRIDLRGFTRAELGLQVEDILGERPPGTLVEQLFERTEGNAFYTEELLAAGEDGALPASLRDALLLRTESLSAAARRLLAVAATAERAVDERLLAAVGELPEAAFAPALREALAHHVLVAHGEHGAYAFRHALVREAVYRDLLAGERARLHGALAHTLVQRPELAASGIGVAGELAHHWQAAGEPARALAASVRASAEAEGAFAFAEAERHCERALTLWDRVPDAAAVAGLDRAALLARAATAAIRGDNPQRAVVRAREAIGELDVTREPTRVALMQLLAGRALWLSADHADGLIAYREAVRLVPPEPPSRERALVVAGDAQALMLNGRSEEAYARCEEALALAREVGDRSVEAHVHNTLAGLGWAHGDPVDHAARARAIAVELGAVEEIGRSYANASEGLEQAGRLQDAITLAQDGIALAPRWGMYDFIFYLRYAIAGWLLRLGRIEQAEQLVGDETPHGRSAAAPWHEVKGRLALARGDFATAEHELELARAIAHGLGGPEWYPPALAAIGTLRLWQGRLDDAAAVLRTALDAVADPQVAPWLNDFTEVYPVAARIAAERVAAARAGAAGASAAAVAAARGDAADALARLDAMLATLPASARPPRALACRALAAAEAARAAGGADAAPWAEAADRFRALGEPYPTAYAELRQAEALLAGRGATAAAASLLRDAHATTVQLREQPLRGAIEALGRRARVALGDDAPPPDRIAELGITAREREVLTLLAEGRTNRQIAETLVIAEKTASVHVSRILAKLDARNRGEAAAIARRLGLA</sequence>
<dbReference type="RefSeq" id="WP_012931892.1">
    <property type="nucleotide sequence ID" value="NC_013739.1"/>
</dbReference>
<keyword evidence="1" id="KW-0547">Nucleotide-binding</keyword>
<dbReference type="eggNOG" id="COG3899">
    <property type="taxonomic scope" value="Bacteria"/>
</dbReference>
<organism evidence="4 5">
    <name type="scientific">Conexibacter woesei (strain DSM 14684 / CCUG 47730 / CIP 108061 / JCM 11494 / NBRC 100937 / ID131577)</name>
    <dbReference type="NCBI Taxonomy" id="469383"/>
    <lineage>
        <taxon>Bacteria</taxon>
        <taxon>Bacillati</taxon>
        <taxon>Actinomycetota</taxon>
        <taxon>Thermoleophilia</taxon>
        <taxon>Solirubrobacterales</taxon>
        <taxon>Conexibacteraceae</taxon>
        <taxon>Conexibacter</taxon>
    </lineage>
</organism>
<dbReference type="GO" id="GO:0004016">
    <property type="term" value="F:adenylate cyclase activity"/>
    <property type="evidence" value="ECO:0007669"/>
    <property type="project" value="TreeGrafter"/>
</dbReference>
<evidence type="ECO:0000256" key="1">
    <source>
        <dbReference type="ARBA" id="ARBA00022741"/>
    </source>
</evidence>
<dbReference type="SUPFAM" id="SSF46894">
    <property type="entry name" value="C-terminal effector domain of the bipartite response regulators"/>
    <property type="match status" value="1"/>
</dbReference>
<dbReference type="CDD" id="cd06170">
    <property type="entry name" value="LuxR_C_like"/>
    <property type="match status" value="1"/>
</dbReference>
<dbReference type="SMART" id="SM00028">
    <property type="entry name" value="TPR"/>
    <property type="match status" value="4"/>
</dbReference>
<dbReference type="AlphaFoldDB" id="D3F768"/>
<reference evidence="5" key="2">
    <citation type="submission" date="2010-01" db="EMBL/GenBank/DDBJ databases">
        <title>The complete genome of Conexibacter woesei DSM 14684.</title>
        <authorList>
            <consortium name="US DOE Joint Genome Institute (JGI-PGF)"/>
            <person name="Lucas S."/>
            <person name="Copeland A."/>
            <person name="Lapidus A."/>
            <person name="Glavina del Rio T."/>
            <person name="Dalin E."/>
            <person name="Tice H."/>
            <person name="Bruce D."/>
            <person name="Goodwin L."/>
            <person name="Pitluck S."/>
            <person name="Kyrpides N."/>
            <person name="Mavromatis K."/>
            <person name="Ivanova N."/>
            <person name="Mikhailova N."/>
            <person name="Chertkov O."/>
            <person name="Brettin T."/>
            <person name="Detter J.C."/>
            <person name="Han C."/>
            <person name="Larimer F."/>
            <person name="Land M."/>
            <person name="Hauser L."/>
            <person name="Markowitz V."/>
            <person name="Cheng J.-F."/>
            <person name="Hugenholtz P."/>
            <person name="Woyke T."/>
            <person name="Wu D."/>
            <person name="Pukall R."/>
            <person name="Steenblock K."/>
            <person name="Schneider S."/>
            <person name="Klenk H.-P."/>
            <person name="Eisen J.A."/>
        </authorList>
    </citation>
    <scope>NUCLEOTIDE SEQUENCE [LARGE SCALE GENOMIC DNA]</scope>
    <source>
        <strain evidence="5">DSM 14684 / CIP 108061 / JCM 11494 / NBRC 100937 / ID131577</strain>
    </source>
</reference>
<dbReference type="InterPro" id="IPR000792">
    <property type="entry name" value="Tscrpt_reg_LuxR_C"/>
</dbReference>
<dbReference type="GO" id="GO:0006355">
    <property type="term" value="P:regulation of DNA-templated transcription"/>
    <property type="evidence" value="ECO:0007669"/>
    <property type="project" value="InterPro"/>
</dbReference>
<dbReference type="Proteomes" id="UP000008229">
    <property type="component" value="Chromosome"/>
</dbReference>
<protein>
    <submittedName>
        <fullName evidence="4">Transcriptional regulator, LuxR family</fullName>
    </submittedName>
</protein>
<evidence type="ECO:0000259" key="3">
    <source>
        <dbReference type="PROSITE" id="PS50043"/>
    </source>
</evidence>
<dbReference type="PROSITE" id="PS50043">
    <property type="entry name" value="HTH_LUXR_2"/>
    <property type="match status" value="1"/>
</dbReference>
<name>D3F768_CONWI</name>
<dbReference type="Gene3D" id="1.25.40.10">
    <property type="entry name" value="Tetratricopeptide repeat domain"/>
    <property type="match status" value="1"/>
</dbReference>
<dbReference type="PANTHER" id="PTHR16305:SF35">
    <property type="entry name" value="TRANSCRIPTIONAL ACTIVATOR DOMAIN"/>
    <property type="match status" value="1"/>
</dbReference>
<keyword evidence="2" id="KW-0067">ATP-binding</keyword>
<dbReference type="InterPro" id="IPR036388">
    <property type="entry name" value="WH-like_DNA-bd_sf"/>
</dbReference>
<reference evidence="4 5" key="1">
    <citation type="journal article" date="2010" name="Stand. Genomic Sci.">
        <title>Complete genome sequence of Conexibacter woesei type strain (ID131577).</title>
        <authorList>
            <person name="Pukall R."/>
            <person name="Lapidus A."/>
            <person name="Glavina Del Rio T."/>
            <person name="Copeland A."/>
            <person name="Tice H."/>
            <person name="Cheng J.-F."/>
            <person name="Lucas S."/>
            <person name="Chen F."/>
            <person name="Nolan M."/>
            <person name="Bruce D."/>
            <person name="Goodwin L."/>
            <person name="Pitluck S."/>
            <person name="Mavromatis K."/>
            <person name="Ivanova N."/>
            <person name="Ovchinnikova G."/>
            <person name="Pati A."/>
            <person name="Chen A."/>
            <person name="Palaniappan K."/>
            <person name="Land M."/>
            <person name="Hauser L."/>
            <person name="Chang Y.-J."/>
            <person name="Jeffries C.D."/>
            <person name="Chain P."/>
            <person name="Meincke L."/>
            <person name="Sims D."/>
            <person name="Brettin T."/>
            <person name="Detter J.C."/>
            <person name="Rohde M."/>
            <person name="Goeker M."/>
            <person name="Bristow J."/>
            <person name="Eisen J.A."/>
            <person name="Markowitz V."/>
            <person name="Kyrpides N.C."/>
            <person name="Klenk H.-P."/>
            <person name="Hugenholtz P."/>
        </authorList>
    </citation>
    <scope>NUCLEOTIDE SEQUENCE [LARGE SCALE GENOMIC DNA]</scope>
    <source>
        <strain evidence="5">DSM 14684 / CIP 108061 / JCM 11494 / NBRC 100937 / ID131577</strain>
    </source>
</reference>
<evidence type="ECO:0000313" key="4">
    <source>
        <dbReference type="EMBL" id="ADB48839.1"/>
    </source>
</evidence>
<dbReference type="Gene3D" id="3.40.50.300">
    <property type="entry name" value="P-loop containing nucleotide triphosphate hydrolases"/>
    <property type="match status" value="1"/>
</dbReference>
<dbReference type="KEGG" id="cwo:Cwoe_0403"/>
<dbReference type="PANTHER" id="PTHR16305">
    <property type="entry name" value="TESTICULAR SOLUBLE ADENYLYL CYCLASE"/>
    <property type="match status" value="1"/>
</dbReference>
<dbReference type="SMART" id="SM00421">
    <property type="entry name" value="HTH_LUXR"/>
    <property type="match status" value="1"/>
</dbReference>
<dbReference type="InterPro" id="IPR016032">
    <property type="entry name" value="Sig_transdc_resp-reg_C-effctor"/>
</dbReference>
<dbReference type="HOGENOM" id="CLU_006850_0_2_11"/>
<dbReference type="GO" id="GO:0005524">
    <property type="term" value="F:ATP binding"/>
    <property type="evidence" value="ECO:0007669"/>
    <property type="project" value="UniProtKB-KW"/>
</dbReference>
<dbReference type="InterPro" id="IPR041664">
    <property type="entry name" value="AAA_16"/>
</dbReference>
<dbReference type="OrthoDB" id="5476461at2"/>
<dbReference type="EMBL" id="CP001854">
    <property type="protein sequence ID" value="ADB48839.1"/>
    <property type="molecule type" value="Genomic_DNA"/>
</dbReference>